<keyword evidence="2" id="KW-0472">Membrane</keyword>
<feature type="coiled-coil region" evidence="1">
    <location>
        <begin position="47"/>
        <end position="84"/>
    </location>
</feature>
<feature type="non-terminal residue" evidence="3">
    <location>
        <position position="1"/>
    </location>
</feature>
<feature type="transmembrane region" description="Helical" evidence="2">
    <location>
        <begin position="20"/>
        <end position="40"/>
    </location>
</feature>
<keyword evidence="4" id="KW-1185">Reference proteome</keyword>
<accession>A0ABT1S4L2</accession>
<evidence type="ECO:0000313" key="3">
    <source>
        <dbReference type="EMBL" id="MCQ4841866.1"/>
    </source>
</evidence>
<dbReference type="Proteomes" id="UP001524473">
    <property type="component" value="Unassembled WGS sequence"/>
</dbReference>
<dbReference type="RefSeq" id="WP_256192492.1">
    <property type="nucleotide sequence ID" value="NZ_JANFZG010000102.1"/>
</dbReference>
<keyword evidence="2" id="KW-1133">Transmembrane helix</keyword>
<name>A0ABT1S4L2_9FIRM</name>
<proteinExistence type="predicted"/>
<organism evidence="3 4">
    <name type="scientific">Neglectibacter timonensis</name>
    <dbReference type="NCBI Taxonomy" id="1776382"/>
    <lineage>
        <taxon>Bacteria</taxon>
        <taxon>Bacillati</taxon>
        <taxon>Bacillota</taxon>
        <taxon>Clostridia</taxon>
        <taxon>Eubacteriales</taxon>
        <taxon>Oscillospiraceae</taxon>
        <taxon>Neglectibacter</taxon>
    </lineage>
</organism>
<evidence type="ECO:0000313" key="4">
    <source>
        <dbReference type="Proteomes" id="UP001524473"/>
    </source>
</evidence>
<protein>
    <submittedName>
        <fullName evidence="3">Uncharacterized protein</fullName>
    </submittedName>
</protein>
<keyword evidence="1" id="KW-0175">Coiled coil</keyword>
<evidence type="ECO:0000256" key="1">
    <source>
        <dbReference type="SAM" id="Coils"/>
    </source>
</evidence>
<reference evidence="3 4" key="1">
    <citation type="submission" date="2022-06" db="EMBL/GenBank/DDBJ databases">
        <title>Isolation of gut microbiota from human fecal samples.</title>
        <authorList>
            <person name="Pamer E.G."/>
            <person name="Barat B."/>
            <person name="Waligurski E."/>
            <person name="Medina S."/>
            <person name="Paddock L."/>
            <person name="Mostad J."/>
        </authorList>
    </citation>
    <scope>NUCLEOTIDE SEQUENCE [LARGE SCALE GENOMIC DNA]</scope>
    <source>
        <strain evidence="3 4">DFI.9.73</strain>
    </source>
</reference>
<keyword evidence="2" id="KW-0812">Transmembrane</keyword>
<comment type="caution">
    <text evidence="3">The sequence shown here is derived from an EMBL/GenBank/DDBJ whole genome shotgun (WGS) entry which is preliminary data.</text>
</comment>
<gene>
    <name evidence="3" type="ORF">NE695_18365</name>
</gene>
<evidence type="ECO:0000256" key="2">
    <source>
        <dbReference type="SAM" id="Phobius"/>
    </source>
</evidence>
<sequence>GFSLKPEQKGSDVTDSTVVVALLSLAGTFIGSLLGIFGSARMTNFRLEQLEKKVEKHNQVVERMAVAENAIKSAHHRLDDVNSELEHIKGGT</sequence>
<dbReference type="EMBL" id="JANFZH010000107">
    <property type="protein sequence ID" value="MCQ4841866.1"/>
    <property type="molecule type" value="Genomic_DNA"/>
</dbReference>